<sequence>MTDMTGAADIAEPIYYIDRSDIRDGKLAEVREGMRDLADFIEAREPQLIAYRFYVDESGSAMTTVAVHPDPASLELHMEVGGAKFRAFRELIRMNSIDVYGRPSPAAAEQLRRKAEMLGGGTVTFHTLQAGFSRTTDGP</sequence>
<accession>A0ABU3LTM2</accession>
<protein>
    <recommendedName>
        <fullName evidence="3">Antibiotic biosynthesis monooxygenase</fullName>
    </recommendedName>
</protein>
<evidence type="ECO:0008006" key="3">
    <source>
        <dbReference type="Google" id="ProtNLM"/>
    </source>
</evidence>
<comment type="caution">
    <text evidence="1">The sequence shown here is derived from an EMBL/GenBank/DDBJ whole genome shotgun (WGS) entry which is preliminary data.</text>
</comment>
<evidence type="ECO:0000313" key="2">
    <source>
        <dbReference type="Proteomes" id="UP001257948"/>
    </source>
</evidence>
<name>A0ABU3LTM2_9ACTN</name>
<keyword evidence="2" id="KW-1185">Reference proteome</keyword>
<proteinExistence type="predicted"/>
<evidence type="ECO:0000313" key="1">
    <source>
        <dbReference type="EMBL" id="MDT7842589.1"/>
    </source>
</evidence>
<gene>
    <name evidence="1" type="ORF">RQC66_17805</name>
</gene>
<dbReference type="RefSeq" id="WP_314202113.1">
    <property type="nucleotide sequence ID" value="NZ_JAVTLL010000011.1"/>
</dbReference>
<dbReference type="EMBL" id="JAVTLL010000011">
    <property type="protein sequence ID" value="MDT7842589.1"/>
    <property type="molecule type" value="Genomic_DNA"/>
</dbReference>
<dbReference type="Gene3D" id="3.30.70.100">
    <property type="match status" value="1"/>
</dbReference>
<reference evidence="2" key="1">
    <citation type="submission" date="2023-07" db="EMBL/GenBank/DDBJ databases">
        <title>Draft genome sequence of the endophytic actinobacterium Streptomyces justiciae WPN32, a potential antibiotic producer.</title>
        <authorList>
            <person name="Yasawong M."/>
            <person name="Pana W."/>
            <person name="Ganta P."/>
            <person name="Santapan N."/>
            <person name="Songngamsuk T."/>
            <person name="Phatcharaharikarn M."/>
            <person name="Kerdtoob S."/>
            <person name="Nantapong N."/>
        </authorList>
    </citation>
    <scope>NUCLEOTIDE SEQUENCE [LARGE SCALE GENOMIC DNA]</scope>
    <source>
        <strain evidence="2">WPN32</strain>
    </source>
</reference>
<dbReference type="Proteomes" id="UP001257948">
    <property type="component" value="Unassembled WGS sequence"/>
</dbReference>
<organism evidence="1 2">
    <name type="scientific">Streptomyces justiciae</name>
    <dbReference type="NCBI Taxonomy" id="2780140"/>
    <lineage>
        <taxon>Bacteria</taxon>
        <taxon>Bacillati</taxon>
        <taxon>Actinomycetota</taxon>
        <taxon>Actinomycetes</taxon>
        <taxon>Kitasatosporales</taxon>
        <taxon>Streptomycetaceae</taxon>
        <taxon>Streptomyces</taxon>
    </lineage>
</organism>